<dbReference type="EMBL" id="JACIGY010000001">
    <property type="protein sequence ID" value="MBB4409820.1"/>
    <property type="molecule type" value="Genomic_DNA"/>
</dbReference>
<evidence type="ECO:0000313" key="4">
    <source>
        <dbReference type="EMBL" id="MBB4444507.1"/>
    </source>
</evidence>
<accession>A0A7W6UUB2</accession>
<reference evidence="5 6" key="1">
    <citation type="submission" date="2020-08" db="EMBL/GenBank/DDBJ databases">
        <title>Genomic Encyclopedia of Type Strains, Phase IV (KMG-V): Genome sequencing to study the core and pangenomes of soil and plant-associated prokaryotes.</title>
        <authorList>
            <person name="Whitman W."/>
        </authorList>
    </citation>
    <scope>NUCLEOTIDE SEQUENCE [LARGE SCALE GENOMIC DNA]</scope>
    <source>
        <strain evidence="3 6">SEMIA 444</strain>
        <strain evidence="2 5">SEMIA 448</strain>
        <strain evidence="4 7">SEMIA 452</strain>
    </source>
</reference>
<dbReference type="RefSeq" id="WP_183821756.1">
    <property type="nucleotide sequence ID" value="NZ_JACIGW010000001.1"/>
</dbReference>
<evidence type="ECO:0000313" key="3">
    <source>
        <dbReference type="EMBL" id="MBB4409820.1"/>
    </source>
</evidence>
<evidence type="ECO:0000313" key="5">
    <source>
        <dbReference type="Proteomes" id="UP000520770"/>
    </source>
</evidence>
<name>A0A7W6UUB2_9HYPH</name>
<feature type="region of interest" description="Disordered" evidence="1">
    <location>
        <begin position="1"/>
        <end position="28"/>
    </location>
</feature>
<dbReference type="Proteomes" id="UP000520770">
    <property type="component" value="Unassembled WGS sequence"/>
</dbReference>
<evidence type="ECO:0000313" key="7">
    <source>
        <dbReference type="Proteomes" id="UP000576087"/>
    </source>
</evidence>
<gene>
    <name evidence="3" type="ORF">GGE31_000291</name>
    <name evidence="2" type="ORF">GGE33_001494</name>
    <name evidence="4" type="ORF">GGE35_000289</name>
</gene>
<organism evidence="4 7">
    <name type="scientific">Aliirhizobium cellulosilyticum</name>
    <dbReference type="NCBI Taxonomy" id="393664"/>
    <lineage>
        <taxon>Bacteria</taxon>
        <taxon>Pseudomonadati</taxon>
        <taxon>Pseudomonadota</taxon>
        <taxon>Alphaproteobacteria</taxon>
        <taxon>Hyphomicrobiales</taxon>
        <taxon>Rhizobiaceae</taxon>
        <taxon>Aliirhizobium</taxon>
    </lineage>
</organism>
<evidence type="ECO:0000256" key="1">
    <source>
        <dbReference type="SAM" id="MobiDB-lite"/>
    </source>
</evidence>
<evidence type="ECO:0000313" key="2">
    <source>
        <dbReference type="EMBL" id="MBB4347786.1"/>
    </source>
</evidence>
<dbReference type="Proteomes" id="UP000576087">
    <property type="component" value="Unassembled WGS sequence"/>
</dbReference>
<keyword evidence="6" id="KW-1185">Reference proteome</keyword>
<evidence type="ECO:0000313" key="6">
    <source>
        <dbReference type="Proteomes" id="UP000524535"/>
    </source>
</evidence>
<dbReference type="Proteomes" id="UP000524535">
    <property type="component" value="Unassembled WGS sequence"/>
</dbReference>
<proteinExistence type="predicted"/>
<dbReference type="AlphaFoldDB" id="A0A7W6UUB2"/>
<sequence length="100" mass="11344">MSKPPKPNQPKSNQSKEPQLEHSEFAGEFEDEGVTVLVDIFREAGTNGDWTLEVISQTEIVTTWEEDFETDQAAWEEFLATAERDGLKSFLEEDDTPSVH</sequence>
<dbReference type="EMBL" id="JACIGW010000001">
    <property type="protein sequence ID" value="MBB4347786.1"/>
    <property type="molecule type" value="Genomic_DNA"/>
</dbReference>
<dbReference type="EMBL" id="JACIHM010000001">
    <property type="protein sequence ID" value="MBB4444507.1"/>
    <property type="molecule type" value="Genomic_DNA"/>
</dbReference>
<comment type="caution">
    <text evidence="4">The sequence shown here is derived from an EMBL/GenBank/DDBJ whole genome shotgun (WGS) entry which is preliminary data.</text>
</comment>
<protein>
    <submittedName>
        <fullName evidence="4">Uncharacterized protein</fullName>
    </submittedName>
</protein>